<dbReference type="Proteomes" id="UP000823674">
    <property type="component" value="Chromosome A08"/>
</dbReference>
<organism evidence="1 2">
    <name type="scientific">Brassica rapa subsp. trilocularis</name>
    <dbReference type="NCBI Taxonomy" id="1813537"/>
    <lineage>
        <taxon>Eukaryota</taxon>
        <taxon>Viridiplantae</taxon>
        <taxon>Streptophyta</taxon>
        <taxon>Embryophyta</taxon>
        <taxon>Tracheophyta</taxon>
        <taxon>Spermatophyta</taxon>
        <taxon>Magnoliopsida</taxon>
        <taxon>eudicotyledons</taxon>
        <taxon>Gunneridae</taxon>
        <taxon>Pentapetalae</taxon>
        <taxon>rosids</taxon>
        <taxon>malvids</taxon>
        <taxon>Brassicales</taxon>
        <taxon>Brassicaceae</taxon>
        <taxon>Brassiceae</taxon>
        <taxon>Brassica</taxon>
    </lineage>
</organism>
<reference evidence="1 2" key="1">
    <citation type="submission" date="2021-03" db="EMBL/GenBank/DDBJ databases">
        <authorList>
            <person name="King G.J."/>
            <person name="Bancroft I."/>
            <person name="Baten A."/>
            <person name="Bloomfield J."/>
            <person name="Borpatragohain P."/>
            <person name="He Z."/>
            <person name="Irish N."/>
            <person name="Irwin J."/>
            <person name="Liu K."/>
            <person name="Mauleon R.P."/>
            <person name="Moore J."/>
            <person name="Morris R."/>
            <person name="Ostergaard L."/>
            <person name="Wang B."/>
            <person name="Wells R."/>
        </authorList>
    </citation>
    <scope>NUCLEOTIDE SEQUENCE [LARGE SCALE GENOMIC DNA]</scope>
    <source>
        <strain evidence="1">R-o-18</strain>
        <tissue evidence="1">Leaf</tissue>
    </source>
</reference>
<protein>
    <submittedName>
        <fullName evidence="1">Uncharacterized protein</fullName>
    </submittedName>
</protein>
<keyword evidence="2" id="KW-1185">Reference proteome</keyword>
<evidence type="ECO:0000313" key="2">
    <source>
        <dbReference type="Proteomes" id="UP000823674"/>
    </source>
</evidence>
<dbReference type="EMBL" id="JADBGQ010000007">
    <property type="protein sequence ID" value="KAG5388203.1"/>
    <property type="molecule type" value="Genomic_DNA"/>
</dbReference>
<name>A0ABQ7LNN8_BRACM</name>
<sequence>MRLILSCWINFDQDCIQLIIGLYTNIDSLLSDTPPLQLKSVAAEATLMQAQATVNIQCVTVKLAVQNRQLHLWSLRR</sequence>
<proteinExistence type="predicted"/>
<accession>A0ABQ7LNN8</accession>
<evidence type="ECO:0000313" key="1">
    <source>
        <dbReference type="EMBL" id="KAG5388203.1"/>
    </source>
</evidence>
<comment type="caution">
    <text evidence="1">The sequence shown here is derived from an EMBL/GenBank/DDBJ whole genome shotgun (WGS) entry which is preliminary data.</text>
</comment>
<gene>
    <name evidence="1" type="primary">A08g501420.1_BraROA</name>
    <name evidence="1" type="ORF">IGI04_029744</name>
</gene>